<organism evidence="4 5">
    <name type="scientific">Synaphobranchus kaupii</name>
    <name type="common">Kaup's arrowtooth eel</name>
    <dbReference type="NCBI Taxonomy" id="118154"/>
    <lineage>
        <taxon>Eukaryota</taxon>
        <taxon>Metazoa</taxon>
        <taxon>Chordata</taxon>
        <taxon>Craniata</taxon>
        <taxon>Vertebrata</taxon>
        <taxon>Euteleostomi</taxon>
        <taxon>Actinopterygii</taxon>
        <taxon>Neopterygii</taxon>
        <taxon>Teleostei</taxon>
        <taxon>Anguilliformes</taxon>
        <taxon>Synaphobranchidae</taxon>
        <taxon>Synaphobranchus</taxon>
    </lineage>
</organism>
<feature type="chain" id="PRO_5040487453" description="Ig-like domain-containing protein" evidence="2">
    <location>
        <begin position="21"/>
        <end position="631"/>
    </location>
</feature>
<sequence length="631" mass="71260">MPRVLYTLLFVLSSIDSVSCSILFATTGENVTLQCQCSSICYEDLNRWVRINSDESLQMIDSKCKKSPCRFTNRRINNTWVVLTIAQVESGDSGRYYCGEHLRSYIEFTGKGTVLKVGDVWTHSSEVHMLMEWMGEGGNPELDRSKTQTSNSSQELMSEWMKETDENSKLDWSDFPDVEHTELRCVVTGLSAPWVNVFWKSSRESWVKAGQTWSLTDTESGYRVESRLQIGLIVKSDWGEMDKDEYDYSQDLQKKMDKMVEMDEELWCQVQVGVNLSVPSPKFSFLQQTHADPEWCNQVLYGEIALCALCTCLLTLLTLLTCLRRQYKGSEPAAAEASPTSDSCRDVTSNITYAQLNIKRQPRTDRRQRQKNRQEDRLVYKTAEGLVNPIPIVFSETGQNITIHSHINGKSNYLNDIAWYRVRPSGKLEHLASFNDNFESKLSRYSGEFPKDSDAYLNVSSATIGDSGLHFAAFLSDKNIKSGTSSVVAVIDPKGLPVMQVFRSRASGTVLCELKGGGPHWSDPQWEIEDGEERLKLQPKAETFVDEHGAFIRSSILSLEGGIRGLNCVCQHSTGVIIRTRVMQDSEDQCQVLLYLSPLAAVMLLVTVTASGLWAWRQWKTDPYKTGNGQQ</sequence>
<dbReference type="SMART" id="SM00409">
    <property type="entry name" value="IG"/>
    <property type="match status" value="2"/>
</dbReference>
<keyword evidence="1" id="KW-1133">Transmembrane helix</keyword>
<dbReference type="OrthoDB" id="8939769at2759"/>
<dbReference type="InterPro" id="IPR007110">
    <property type="entry name" value="Ig-like_dom"/>
</dbReference>
<evidence type="ECO:0000256" key="2">
    <source>
        <dbReference type="SAM" id="SignalP"/>
    </source>
</evidence>
<dbReference type="EMBL" id="JAINUF010000007">
    <property type="protein sequence ID" value="KAJ8354860.1"/>
    <property type="molecule type" value="Genomic_DNA"/>
</dbReference>
<dbReference type="InterPro" id="IPR013783">
    <property type="entry name" value="Ig-like_fold"/>
</dbReference>
<evidence type="ECO:0000259" key="3">
    <source>
        <dbReference type="PROSITE" id="PS50835"/>
    </source>
</evidence>
<dbReference type="CDD" id="cd00099">
    <property type="entry name" value="IgV"/>
    <property type="match status" value="2"/>
</dbReference>
<keyword evidence="1" id="KW-0472">Membrane</keyword>
<name>A0A9Q1FBI4_SYNKA</name>
<dbReference type="InterPro" id="IPR036179">
    <property type="entry name" value="Ig-like_dom_sf"/>
</dbReference>
<dbReference type="Gene3D" id="2.60.40.10">
    <property type="entry name" value="Immunoglobulins"/>
    <property type="match status" value="2"/>
</dbReference>
<keyword evidence="1" id="KW-0812">Transmembrane</keyword>
<dbReference type="PANTHER" id="PTHR15297">
    <property type="entry name" value="IMMUNOGLOBULIN SUPERFAMILY MEMBER 6"/>
    <property type="match status" value="1"/>
</dbReference>
<evidence type="ECO:0000313" key="4">
    <source>
        <dbReference type="EMBL" id="KAJ8354860.1"/>
    </source>
</evidence>
<protein>
    <recommendedName>
        <fullName evidence="3">Ig-like domain-containing protein</fullName>
    </recommendedName>
</protein>
<dbReference type="PROSITE" id="PS50835">
    <property type="entry name" value="IG_LIKE"/>
    <property type="match status" value="1"/>
</dbReference>
<evidence type="ECO:0000313" key="5">
    <source>
        <dbReference type="Proteomes" id="UP001152622"/>
    </source>
</evidence>
<dbReference type="Proteomes" id="UP001152622">
    <property type="component" value="Chromosome 7"/>
</dbReference>
<keyword evidence="2" id="KW-0732">Signal</keyword>
<feature type="domain" description="Ig-like" evidence="3">
    <location>
        <begin position="2"/>
        <end position="98"/>
    </location>
</feature>
<gene>
    <name evidence="4" type="ORF">SKAU_G00224270</name>
</gene>
<feature type="signal peptide" evidence="2">
    <location>
        <begin position="1"/>
        <end position="20"/>
    </location>
</feature>
<dbReference type="SUPFAM" id="SSF48726">
    <property type="entry name" value="Immunoglobulin"/>
    <property type="match status" value="2"/>
</dbReference>
<keyword evidence="5" id="KW-1185">Reference proteome</keyword>
<dbReference type="AlphaFoldDB" id="A0A9Q1FBI4"/>
<dbReference type="InterPro" id="IPR003599">
    <property type="entry name" value="Ig_sub"/>
</dbReference>
<accession>A0A9Q1FBI4</accession>
<reference evidence="4" key="1">
    <citation type="journal article" date="2023" name="Science">
        <title>Genome structures resolve the early diversification of teleost fishes.</title>
        <authorList>
            <person name="Parey E."/>
            <person name="Louis A."/>
            <person name="Montfort J."/>
            <person name="Bouchez O."/>
            <person name="Roques C."/>
            <person name="Iampietro C."/>
            <person name="Lluch J."/>
            <person name="Castinel A."/>
            <person name="Donnadieu C."/>
            <person name="Desvignes T."/>
            <person name="Floi Bucao C."/>
            <person name="Jouanno E."/>
            <person name="Wen M."/>
            <person name="Mejri S."/>
            <person name="Dirks R."/>
            <person name="Jansen H."/>
            <person name="Henkel C."/>
            <person name="Chen W.J."/>
            <person name="Zahm M."/>
            <person name="Cabau C."/>
            <person name="Klopp C."/>
            <person name="Thompson A.W."/>
            <person name="Robinson-Rechavi M."/>
            <person name="Braasch I."/>
            <person name="Lecointre G."/>
            <person name="Bobe J."/>
            <person name="Postlethwait J.H."/>
            <person name="Berthelot C."/>
            <person name="Roest Crollius H."/>
            <person name="Guiguen Y."/>
        </authorList>
    </citation>
    <scope>NUCLEOTIDE SEQUENCE</scope>
    <source>
        <strain evidence="4">WJC10195</strain>
    </source>
</reference>
<feature type="transmembrane region" description="Helical" evidence="1">
    <location>
        <begin position="592"/>
        <end position="616"/>
    </location>
</feature>
<dbReference type="InterPro" id="IPR039089">
    <property type="entry name" value="IGSF6"/>
</dbReference>
<proteinExistence type="predicted"/>
<comment type="caution">
    <text evidence="4">The sequence shown here is derived from an EMBL/GenBank/DDBJ whole genome shotgun (WGS) entry which is preliminary data.</text>
</comment>
<evidence type="ECO:0000256" key="1">
    <source>
        <dbReference type="SAM" id="Phobius"/>
    </source>
</evidence>
<dbReference type="PANTHER" id="PTHR15297:SF2">
    <property type="entry name" value="IMMUNOGLOBULIN SUPERFAMILY MEMBER 6"/>
    <property type="match status" value="1"/>
</dbReference>